<dbReference type="InterPro" id="IPR034163">
    <property type="entry name" value="Aspergillopepsin-like_cat_dom"/>
</dbReference>
<dbReference type="GO" id="GO:0004190">
    <property type="term" value="F:aspartic-type endopeptidase activity"/>
    <property type="evidence" value="ECO:0007669"/>
    <property type="project" value="UniProtKB-KW"/>
</dbReference>
<accession>A0A232LUB7</accession>
<protein>
    <recommendedName>
        <fullName evidence="7">Peptidase A1 domain-containing protein</fullName>
    </recommendedName>
</protein>
<evidence type="ECO:0000256" key="2">
    <source>
        <dbReference type="ARBA" id="ARBA00022670"/>
    </source>
</evidence>
<evidence type="ECO:0000259" key="7">
    <source>
        <dbReference type="PROSITE" id="PS51767"/>
    </source>
</evidence>
<gene>
    <name evidence="8" type="ORF">Egran_04490</name>
</gene>
<keyword evidence="3 6" id="KW-0064">Aspartyl protease</keyword>
<dbReference type="PRINTS" id="PR00792">
    <property type="entry name" value="PEPSIN"/>
</dbReference>
<evidence type="ECO:0000256" key="3">
    <source>
        <dbReference type="ARBA" id="ARBA00022750"/>
    </source>
</evidence>
<feature type="active site" evidence="5">
    <location>
        <position position="286"/>
    </location>
</feature>
<proteinExistence type="inferred from homology"/>
<dbReference type="Pfam" id="PF00026">
    <property type="entry name" value="Asp"/>
    <property type="match status" value="1"/>
</dbReference>
<comment type="similarity">
    <text evidence="1 6">Belongs to the peptidase A1 family.</text>
</comment>
<dbReference type="InterPro" id="IPR033121">
    <property type="entry name" value="PEPTIDASE_A1"/>
</dbReference>
<sequence length="411" mass="44437">MTSRINLIANPFYKGNGTKSYVHLLRKYGFNPTKEGPFFHGGSTATRRVLLKKRGSEVGEVEAEDVQNDSMYLAPVKIGTPSQTVELDFDTGSSDLWVWSTELPSSILHGPGSHSIFDSSKSSTFHESPSLTWRISYGDSSSASGNVGTDVVNVGGLVIEDQAVELATSMSRSFVSNAGDGLLGLAFGKINTVKPERVKTLVENMIIQEDIPKSAELFTVYLTSSKDLEQSFYTFGFIDDAIVRDSGQEISYAPVDNGSGFWMFDSTSATINGNPIHRLGNKAIADTGTTLALVDDKTCNAIYSAVPGATYDSGSQGYIFPNDLNPQDLPTITFAVGDRQFPVRKSDLGFAEARPGYVFGGIQSRGDLSFDILGDTFLKAIYAIFDVGNLRFGAVEKNISGLSHDLKSELK</sequence>
<dbReference type="EMBL" id="NPHW01004590">
    <property type="protein sequence ID" value="OXV07745.1"/>
    <property type="molecule type" value="Genomic_DNA"/>
</dbReference>
<evidence type="ECO:0000256" key="1">
    <source>
        <dbReference type="ARBA" id="ARBA00007447"/>
    </source>
</evidence>
<name>A0A232LUB7_9EURO</name>
<dbReference type="InterPro" id="IPR021109">
    <property type="entry name" value="Peptidase_aspartic_dom_sf"/>
</dbReference>
<dbReference type="AlphaFoldDB" id="A0A232LUB7"/>
<evidence type="ECO:0000313" key="8">
    <source>
        <dbReference type="EMBL" id="OXV07745.1"/>
    </source>
</evidence>
<dbReference type="Proteomes" id="UP000243515">
    <property type="component" value="Unassembled WGS sequence"/>
</dbReference>
<keyword evidence="2 6" id="KW-0645">Protease</keyword>
<dbReference type="Gene3D" id="2.40.70.10">
    <property type="entry name" value="Acid Proteases"/>
    <property type="match status" value="2"/>
</dbReference>
<evidence type="ECO:0000256" key="5">
    <source>
        <dbReference type="PIRSR" id="PIRSR601461-1"/>
    </source>
</evidence>
<dbReference type="CDD" id="cd06097">
    <property type="entry name" value="Aspergillopepsin_like"/>
    <property type="match status" value="1"/>
</dbReference>
<evidence type="ECO:0000313" key="9">
    <source>
        <dbReference type="Proteomes" id="UP000243515"/>
    </source>
</evidence>
<keyword evidence="9" id="KW-1185">Reference proteome</keyword>
<dbReference type="PROSITE" id="PS00141">
    <property type="entry name" value="ASP_PROTEASE"/>
    <property type="match status" value="1"/>
</dbReference>
<comment type="caution">
    <text evidence="8">The sequence shown here is derived from an EMBL/GenBank/DDBJ whole genome shotgun (WGS) entry which is preliminary data.</text>
</comment>
<dbReference type="FunFam" id="2.40.70.10:FF:000092">
    <property type="entry name" value="Aspartic endopeptidase (AP1)"/>
    <property type="match status" value="1"/>
</dbReference>
<dbReference type="PANTHER" id="PTHR47966:SF1">
    <property type="entry name" value="ASPARTYL PROTEINASE"/>
    <property type="match status" value="1"/>
</dbReference>
<dbReference type="SUPFAM" id="SSF50630">
    <property type="entry name" value="Acid proteases"/>
    <property type="match status" value="1"/>
</dbReference>
<feature type="domain" description="Peptidase A1" evidence="7">
    <location>
        <begin position="72"/>
        <end position="395"/>
    </location>
</feature>
<dbReference type="InterPro" id="IPR001969">
    <property type="entry name" value="Aspartic_peptidase_AS"/>
</dbReference>
<evidence type="ECO:0000256" key="4">
    <source>
        <dbReference type="ARBA" id="ARBA00022801"/>
    </source>
</evidence>
<feature type="active site" evidence="5">
    <location>
        <position position="90"/>
    </location>
</feature>
<reference evidence="8 9" key="1">
    <citation type="journal article" date="2015" name="Environ. Microbiol.">
        <title>Metagenome sequence of Elaphomyces granulatus from sporocarp tissue reveals Ascomycota ectomycorrhizal fingerprints of genome expansion and a Proteobacteria-rich microbiome.</title>
        <authorList>
            <person name="Quandt C.A."/>
            <person name="Kohler A."/>
            <person name="Hesse C.N."/>
            <person name="Sharpton T.J."/>
            <person name="Martin F."/>
            <person name="Spatafora J.W."/>
        </authorList>
    </citation>
    <scope>NUCLEOTIDE SEQUENCE [LARGE SCALE GENOMIC DNA]</scope>
    <source>
        <strain evidence="8 9">OSC145934</strain>
    </source>
</reference>
<dbReference type="InterPro" id="IPR001461">
    <property type="entry name" value="Aspartic_peptidase_A1"/>
</dbReference>
<dbReference type="PANTHER" id="PTHR47966">
    <property type="entry name" value="BETA-SITE APP-CLEAVING ENZYME, ISOFORM A-RELATED"/>
    <property type="match status" value="1"/>
</dbReference>
<dbReference type="OrthoDB" id="2747330at2759"/>
<evidence type="ECO:0000256" key="6">
    <source>
        <dbReference type="RuleBase" id="RU000454"/>
    </source>
</evidence>
<dbReference type="PROSITE" id="PS51767">
    <property type="entry name" value="PEPTIDASE_A1"/>
    <property type="match status" value="1"/>
</dbReference>
<organism evidence="8 9">
    <name type="scientific">Elaphomyces granulatus</name>
    <dbReference type="NCBI Taxonomy" id="519963"/>
    <lineage>
        <taxon>Eukaryota</taxon>
        <taxon>Fungi</taxon>
        <taxon>Dikarya</taxon>
        <taxon>Ascomycota</taxon>
        <taxon>Pezizomycotina</taxon>
        <taxon>Eurotiomycetes</taxon>
        <taxon>Eurotiomycetidae</taxon>
        <taxon>Eurotiales</taxon>
        <taxon>Elaphomycetaceae</taxon>
        <taxon>Elaphomyces</taxon>
    </lineage>
</organism>
<dbReference type="GO" id="GO:0006508">
    <property type="term" value="P:proteolysis"/>
    <property type="evidence" value="ECO:0007669"/>
    <property type="project" value="UniProtKB-KW"/>
</dbReference>
<keyword evidence="4 6" id="KW-0378">Hydrolase</keyword>